<keyword evidence="2 9" id="KW-0378">Hydrolase</keyword>
<keyword evidence="3 9" id="KW-0347">Helicase</keyword>
<evidence type="ECO:0000256" key="8">
    <source>
        <dbReference type="ARBA" id="ARBA00048988"/>
    </source>
</evidence>
<evidence type="ECO:0000256" key="6">
    <source>
        <dbReference type="ARBA" id="ARBA00034617"/>
    </source>
</evidence>
<dbReference type="InterPro" id="IPR000212">
    <property type="entry name" value="DNA_helicase_UvrD/REP"/>
</dbReference>
<dbReference type="InterPro" id="IPR014017">
    <property type="entry name" value="DNA_helicase_UvrD-like_C"/>
</dbReference>
<dbReference type="SUPFAM" id="SSF52540">
    <property type="entry name" value="P-loop containing nucleoside triphosphate hydrolases"/>
    <property type="match status" value="1"/>
</dbReference>
<evidence type="ECO:0000256" key="4">
    <source>
        <dbReference type="ARBA" id="ARBA00022840"/>
    </source>
</evidence>
<evidence type="ECO:0000256" key="2">
    <source>
        <dbReference type="ARBA" id="ARBA00022801"/>
    </source>
</evidence>
<dbReference type="PROSITE" id="PS51198">
    <property type="entry name" value="UVRD_HELICASE_ATP_BIND"/>
    <property type="match status" value="1"/>
</dbReference>
<evidence type="ECO:0000256" key="3">
    <source>
        <dbReference type="ARBA" id="ARBA00022806"/>
    </source>
</evidence>
<evidence type="ECO:0000256" key="5">
    <source>
        <dbReference type="ARBA" id="ARBA00023235"/>
    </source>
</evidence>
<dbReference type="Pfam" id="PF00580">
    <property type="entry name" value="UvrD-helicase"/>
    <property type="match status" value="1"/>
</dbReference>
<feature type="domain" description="UvrD-like helicase ATP-binding" evidence="10">
    <location>
        <begin position="240"/>
        <end position="509"/>
    </location>
</feature>
<keyword evidence="12" id="KW-1185">Reference proteome</keyword>
<dbReference type="PANTHER" id="PTHR11070:SF45">
    <property type="entry name" value="DNA 3'-5' HELICASE"/>
    <property type="match status" value="1"/>
</dbReference>
<comment type="catalytic activity">
    <reaction evidence="6">
        <text>Couples ATP hydrolysis with the unwinding of duplex DNA by translocating in the 3'-5' direction.</text>
        <dbReference type="EC" id="5.6.2.4"/>
    </reaction>
</comment>
<evidence type="ECO:0000313" key="11">
    <source>
        <dbReference type="EMBL" id="MFC6083735.1"/>
    </source>
</evidence>
<keyword evidence="1 9" id="KW-0547">Nucleotide-binding</keyword>
<evidence type="ECO:0000313" key="12">
    <source>
        <dbReference type="Proteomes" id="UP001596137"/>
    </source>
</evidence>
<gene>
    <name evidence="11" type="ORF">ACFP1K_21390</name>
</gene>
<dbReference type="PANTHER" id="PTHR11070">
    <property type="entry name" value="UVRD / RECB / PCRA DNA HELICASE FAMILY MEMBER"/>
    <property type="match status" value="1"/>
</dbReference>
<comment type="catalytic activity">
    <reaction evidence="8">
        <text>ATP + H2O = ADP + phosphate + H(+)</text>
        <dbReference type="Rhea" id="RHEA:13065"/>
        <dbReference type="ChEBI" id="CHEBI:15377"/>
        <dbReference type="ChEBI" id="CHEBI:15378"/>
        <dbReference type="ChEBI" id="CHEBI:30616"/>
        <dbReference type="ChEBI" id="CHEBI:43474"/>
        <dbReference type="ChEBI" id="CHEBI:456216"/>
        <dbReference type="EC" id="5.6.2.4"/>
    </reaction>
</comment>
<keyword evidence="4 9" id="KW-0067">ATP-binding</keyword>
<sequence>MAKLGIYKEFLRDFSKLERSVQDRVEDVFAKFEQATHAGLHLEKLRNALDERFRTIRIDLFWRGVILAPESGDTFTLLKVLPHDEAIAWAERRRASVNAATGRIEIRDVAAIDATLPDLVRHSATTSELLFKHVADVDLARLGVDEQTLAFARALTHVSQLEASEAFLPQNQWHVLYGLAAGLSPEQVWAELGAAPTPKPYDTEDLAAAVKRTPERVVLVDGPRELMEVFRHPFALWRVYLHPAQYEIANGTFGGPARVTGGPGTGKTVVALHRAHHLARLGSGPVLVTTFTSTLSASLEAGMRLLADSAAVRDRVEVRHVDQLSYQIFAERHGRPAILRDKEEREIWRRIVKRLDVSFTETFLAEEWRHVVLAQRVTNAAEYLAAKREGRGRRLGTRQRAELWQAIWEFEEELKRRRVWTHETICIEATRLLDERADKPYRHIVVDEAQDLHPVQWRFLRAAANEGPDDLFLAGDTHQRIYSNRVSLRDVGIRVTGRSSRLTVNYRTTAEILGWSLGMLRGEAVDDMDGGLDSVAGYRSQVHGYPPELRGFRTQKEELDALQRKVREWRDMGVEPEEIGIAARSNMLADSAVAVLVEAGMPAHSLAKAPGADGMVRAGSMHRMKGLEFRCVAVVGVGEHAMPSSSAVTPLEEDAVTYVQDLQRERCLLFVACTRARERLYVSWHGNPSPFLDGFTS</sequence>
<dbReference type="RefSeq" id="WP_380756032.1">
    <property type="nucleotide sequence ID" value="NZ_JBHSRF010000032.1"/>
</dbReference>
<dbReference type="InterPro" id="IPR014016">
    <property type="entry name" value="UvrD-like_ATP-bd"/>
</dbReference>
<dbReference type="EMBL" id="JBHSRF010000032">
    <property type="protein sequence ID" value="MFC6083735.1"/>
    <property type="molecule type" value="Genomic_DNA"/>
</dbReference>
<dbReference type="Proteomes" id="UP001596137">
    <property type="component" value="Unassembled WGS sequence"/>
</dbReference>
<dbReference type="Pfam" id="PF13361">
    <property type="entry name" value="UvrD_C"/>
    <property type="match status" value="1"/>
</dbReference>
<evidence type="ECO:0000256" key="7">
    <source>
        <dbReference type="ARBA" id="ARBA00034808"/>
    </source>
</evidence>
<name>A0ABW1NLD8_9ACTN</name>
<dbReference type="EC" id="5.6.2.4" evidence="7"/>
<accession>A0ABW1NLD8</accession>
<evidence type="ECO:0000256" key="1">
    <source>
        <dbReference type="ARBA" id="ARBA00022741"/>
    </source>
</evidence>
<reference evidence="12" key="1">
    <citation type="journal article" date="2019" name="Int. J. Syst. Evol. Microbiol.">
        <title>The Global Catalogue of Microorganisms (GCM) 10K type strain sequencing project: providing services to taxonomists for standard genome sequencing and annotation.</title>
        <authorList>
            <consortium name="The Broad Institute Genomics Platform"/>
            <consortium name="The Broad Institute Genome Sequencing Center for Infectious Disease"/>
            <person name="Wu L."/>
            <person name="Ma J."/>
        </authorList>
    </citation>
    <scope>NUCLEOTIDE SEQUENCE [LARGE SCALE GENOMIC DNA]</scope>
    <source>
        <strain evidence="12">JCM 30346</strain>
    </source>
</reference>
<evidence type="ECO:0000259" key="10">
    <source>
        <dbReference type="PROSITE" id="PS51198"/>
    </source>
</evidence>
<dbReference type="Gene3D" id="3.40.50.300">
    <property type="entry name" value="P-loop containing nucleotide triphosphate hydrolases"/>
    <property type="match status" value="2"/>
</dbReference>
<feature type="binding site" evidence="9">
    <location>
        <begin position="261"/>
        <end position="268"/>
    </location>
    <ligand>
        <name>ATP</name>
        <dbReference type="ChEBI" id="CHEBI:30616"/>
    </ligand>
</feature>
<protein>
    <recommendedName>
        <fullName evidence="7">DNA 3'-5' helicase</fullName>
        <ecNumber evidence="7">5.6.2.4</ecNumber>
    </recommendedName>
</protein>
<comment type="caution">
    <text evidence="11">The sequence shown here is derived from an EMBL/GenBank/DDBJ whole genome shotgun (WGS) entry which is preliminary data.</text>
</comment>
<evidence type="ECO:0000256" key="9">
    <source>
        <dbReference type="PROSITE-ProRule" id="PRU00560"/>
    </source>
</evidence>
<dbReference type="InterPro" id="IPR027417">
    <property type="entry name" value="P-loop_NTPase"/>
</dbReference>
<keyword evidence="5" id="KW-0413">Isomerase</keyword>
<proteinExistence type="predicted"/>
<organism evidence="11 12">
    <name type="scientific">Sphaerisporangium aureirubrum</name>
    <dbReference type="NCBI Taxonomy" id="1544736"/>
    <lineage>
        <taxon>Bacteria</taxon>
        <taxon>Bacillati</taxon>
        <taxon>Actinomycetota</taxon>
        <taxon>Actinomycetes</taxon>
        <taxon>Streptosporangiales</taxon>
        <taxon>Streptosporangiaceae</taxon>
        <taxon>Sphaerisporangium</taxon>
    </lineage>
</organism>